<feature type="signal peptide" evidence="11">
    <location>
        <begin position="1"/>
        <end position="19"/>
    </location>
</feature>
<evidence type="ECO:0000256" key="1">
    <source>
        <dbReference type="ARBA" id="ARBA00001971"/>
    </source>
</evidence>
<protein>
    <recommendedName>
        <fullName evidence="3 10">Catalase</fullName>
        <ecNumber evidence="3 10">1.11.1.6</ecNumber>
    </recommendedName>
</protein>
<dbReference type="Pfam" id="PF00199">
    <property type="entry name" value="Catalase"/>
    <property type="match status" value="2"/>
</dbReference>
<keyword evidence="7 10" id="KW-0560">Oxidoreductase</keyword>
<dbReference type="Pfam" id="PF18011">
    <property type="entry name" value="Catalase_C"/>
    <property type="match status" value="1"/>
</dbReference>
<dbReference type="InterPro" id="IPR010582">
    <property type="entry name" value="Catalase_immune_responsive"/>
</dbReference>
<dbReference type="InterPro" id="IPR011614">
    <property type="entry name" value="Catalase_core"/>
</dbReference>
<comment type="similarity">
    <text evidence="2 10">Belongs to the catalase family.</text>
</comment>
<dbReference type="SMART" id="SM01060">
    <property type="entry name" value="Catalase"/>
    <property type="match status" value="1"/>
</dbReference>
<comment type="caution">
    <text evidence="13">The sequence shown here is derived from an EMBL/GenBank/DDBJ whole genome shotgun (WGS) entry which is preliminary data.</text>
</comment>
<comment type="cofactor">
    <cofactor evidence="1 10">
        <name>heme</name>
        <dbReference type="ChEBI" id="CHEBI:30413"/>
    </cofactor>
</comment>
<name>A0ABR1P7Q2_DIAER</name>
<evidence type="ECO:0000256" key="4">
    <source>
        <dbReference type="ARBA" id="ARBA00022559"/>
    </source>
</evidence>
<keyword evidence="5 10" id="KW-0349">Heme</keyword>
<dbReference type="EC" id="1.11.1.6" evidence="3 10"/>
<keyword evidence="14" id="KW-1185">Reference proteome</keyword>
<dbReference type="CDD" id="cd03132">
    <property type="entry name" value="GATase1_catalase"/>
    <property type="match status" value="1"/>
</dbReference>
<dbReference type="Gene3D" id="4.10.91.20">
    <property type="match status" value="1"/>
</dbReference>
<dbReference type="InterPro" id="IPR024712">
    <property type="entry name" value="Catalase_clade2"/>
</dbReference>
<dbReference type="Pfam" id="PF06628">
    <property type="entry name" value="Catalase-rel"/>
    <property type="match status" value="1"/>
</dbReference>
<evidence type="ECO:0000256" key="7">
    <source>
        <dbReference type="ARBA" id="ARBA00023002"/>
    </source>
</evidence>
<dbReference type="Gene3D" id="3.40.50.880">
    <property type="match status" value="1"/>
</dbReference>
<evidence type="ECO:0000313" key="13">
    <source>
        <dbReference type="EMBL" id="KAK7728436.1"/>
    </source>
</evidence>
<evidence type="ECO:0000256" key="5">
    <source>
        <dbReference type="ARBA" id="ARBA00022617"/>
    </source>
</evidence>
<dbReference type="InterPro" id="IPR041399">
    <property type="entry name" value="Catalase_large_C"/>
</dbReference>
<dbReference type="SUPFAM" id="SSF56634">
    <property type="entry name" value="Heme-dependent catalase-like"/>
    <property type="match status" value="1"/>
</dbReference>
<evidence type="ECO:0000259" key="12">
    <source>
        <dbReference type="SMART" id="SM01060"/>
    </source>
</evidence>
<evidence type="ECO:0000256" key="2">
    <source>
        <dbReference type="ARBA" id="ARBA00005329"/>
    </source>
</evidence>
<keyword evidence="8 10" id="KW-0408">Iron</keyword>
<dbReference type="EMBL" id="JAKNSF020000033">
    <property type="protein sequence ID" value="KAK7728436.1"/>
    <property type="molecule type" value="Genomic_DNA"/>
</dbReference>
<dbReference type="PANTHER" id="PTHR42821:SF3">
    <property type="entry name" value="CATALASE B"/>
    <property type="match status" value="1"/>
</dbReference>
<feature type="chain" id="PRO_5047010786" description="Catalase" evidence="11">
    <location>
        <begin position="20"/>
        <end position="710"/>
    </location>
</feature>
<evidence type="ECO:0000256" key="10">
    <source>
        <dbReference type="PIRNR" id="PIRNR038927"/>
    </source>
</evidence>
<gene>
    <name evidence="13" type="ORF">SLS63_006665</name>
</gene>
<evidence type="ECO:0000313" key="14">
    <source>
        <dbReference type="Proteomes" id="UP001430848"/>
    </source>
</evidence>
<organism evidence="13 14">
    <name type="scientific">Diaporthe eres</name>
    <name type="common">Phomopsis oblonga</name>
    <dbReference type="NCBI Taxonomy" id="83184"/>
    <lineage>
        <taxon>Eukaryota</taxon>
        <taxon>Fungi</taxon>
        <taxon>Dikarya</taxon>
        <taxon>Ascomycota</taxon>
        <taxon>Pezizomycotina</taxon>
        <taxon>Sordariomycetes</taxon>
        <taxon>Sordariomycetidae</taxon>
        <taxon>Diaporthales</taxon>
        <taxon>Diaporthaceae</taxon>
        <taxon>Diaporthe</taxon>
        <taxon>Diaporthe eres species complex</taxon>
    </lineage>
</organism>
<dbReference type="Proteomes" id="UP001430848">
    <property type="component" value="Unassembled WGS sequence"/>
</dbReference>
<keyword evidence="4 10" id="KW-0575">Peroxidase</keyword>
<evidence type="ECO:0000256" key="8">
    <source>
        <dbReference type="ARBA" id="ARBA00023004"/>
    </source>
</evidence>
<proteinExistence type="inferred from homology"/>
<reference evidence="13 14" key="1">
    <citation type="submission" date="2024-02" db="EMBL/GenBank/DDBJ databases">
        <title>De novo assembly and annotation of 12 fungi associated with fruit tree decline syndrome in Ontario, Canada.</title>
        <authorList>
            <person name="Sulman M."/>
            <person name="Ellouze W."/>
            <person name="Ilyukhin E."/>
        </authorList>
    </citation>
    <scope>NUCLEOTIDE SEQUENCE [LARGE SCALE GENOMIC DNA]</scope>
    <source>
        <strain evidence="13 14">M169</strain>
    </source>
</reference>
<evidence type="ECO:0000256" key="6">
    <source>
        <dbReference type="ARBA" id="ARBA00022723"/>
    </source>
</evidence>
<dbReference type="PIRSF" id="PIRSF038927">
    <property type="entry name" value="Catalase_clade2"/>
    <property type="match status" value="1"/>
</dbReference>
<keyword evidence="9 10" id="KW-0376">Hydrogen peroxide</keyword>
<accession>A0ABR1P7Q2</accession>
<comment type="function">
    <text evidence="10">Occurs in almost all aerobically respiring organisms and serves to protect cells from the toxic effects of hydrogen peroxide.</text>
</comment>
<evidence type="ECO:0000256" key="3">
    <source>
        <dbReference type="ARBA" id="ARBA00012314"/>
    </source>
</evidence>
<dbReference type="InterPro" id="IPR002226">
    <property type="entry name" value="Catalase_haem_BS"/>
</dbReference>
<dbReference type="Gene3D" id="2.40.180.10">
    <property type="entry name" value="Catalase core domain"/>
    <property type="match status" value="1"/>
</dbReference>
<dbReference type="InterPro" id="IPR018028">
    <property type="entry name" value="Catalase"/>
</dbReference>
<dbReference type="Gene3D" id="1.20.1370.20">
    <property type="match status" value="1"/>
</dbReference>
<keyword evidence="11" id="KW-0732">Signal</keyword>
<dbReference type="PROSITE" id="PS00437">
    <property type="entry name" value="CATALASE_1"/>
    <property type="match status" value="1"/>
</dbReference>
<feature type="domain" description="Catalase core" evidence="12">
    <location>
        <begin position="63"/>
        <end position="377"/>
    </location>
</feature>
<dbReference type="SUPFAM" id="SSF52317">
    <property type="entry name" value="Class I glutamine amidotransferase-like"/>
    <property type="match status" value="1"/>
</dbReference>
<evidence type="ECO:0000256" key="9">
    <source>
        <dbReference type="ARBA" id="ARBA00023324"/>
    </source>
</evidence>
<evidence type="ECO:0000256" key="11">
    <source>
        <dbReference type="SAM" id="SignalP"/>
    </source>
</evidence>
<dbReference type="InterPro" id="IPR029062">
    <property type="entry name" value="Class_I_gatase-like"/>
</dbReference>
<dbReference type="PROSITE" id="PS51402">
    <property type="entry name" value="CATALASE_3"/>
    <property type="match status" value="1"/>
</dbReference>
<dbReference type="PANTHER" id="PTHR42821">
    <property type="entry name" value="CATALASE"/>
    <property type="match status" value="1"/>
</dbReference>
<sequence>MCKPTLWLVLVAFAALGSSVCPMMDGNSDPATLRARQAQSAPPGGNAEFLDQFSVDDTGAFLTSDAGGPIEDQASLRAGPRGPTVLEDFILRQKIMHFDHERLSDIVGNNVPVFFIQDAIQFPDLVHSVKPSPDNEIPQAATAHDSAWDFFSSQPSTLHTLMWAMSGFGIVRSYRHMDGFGVHTFRMVTDDGTSRLIKWHWKSKQGKASFLWEEAQVLNGKNADFHRLDLWNAIASGNGPEWDLAVQIVDENQAEAFGFDMLDPTKILPEELAPLQVLGTMKLDVNPTNYFAEVEQVMFQPGHIVRGIDFTEDPLLQGRIFSYLDTQLNRHGNANFEQLPINRPRTRVNNNNRDGAGQNFVHKNIFHYTPSALSGGIPMQANATQGRGFMTSPQRQIGGNLVRALSPTFNDHWSQPRLFLNSLTPPEQQILVNAIRFETSNVKSPVVRQNIVTQLNRISNDLAGRVATALAIPAPAPEPTFYHDNKTTGLNIFGVPLPTITTLTVGILASTANPASVQQATALQQRLSQSGVVSTIVGESLTQGIAATYSQSDASGFDGIVVAEGAEGLFQPFLQNTLFPLGRPSQILIDGYRWGKPVGAVGTGSAALAMAGIPATPGVITNVADVETLATQMEDGLKTFRFLDRFPLDTSTAQANNAPSGNTVVAAGDASPEATLAQAVTAGGSRRTVSRAGVLVSLVVIMSTWVALGL</sequence>
<dbReference type="InterPro" id="IPR020835">
    <property type="entry name" value="Catalase_sf"/>
</dbReference>
<comment type="catalytic activity">
    <reaction evidence="10">
        <text>2 H2O2 = O2 + 2 H2O</text>
        <dbReference type="Rhea" id="RHEA:20309"/>
        <dbReference type="ChEBI" id="CHEBI:15377"/>
        <dbReference type="ChEBI" id="CHEBI:15379"/>
        <dbReference type="ChEBI" id="CHEBI:16240"/>
        <dbReference type="EC" id="1.11.1.6"/>
    </reaction>
</comment>
<dbReference type="InterPro" id="IPR043156">
    <property type="entry name" value="Catalase_clade2_helical"/>
</dbReference>
<keyword evidence="6 10" id="KW-0479">Metal-binding</keyword>